<evidence type="ECO:0000259" key="9">
    <source>
        <dbReference type="PROSITE" id="PS51462"/>
    </source>
</evidence>
<dbReference type="InterPro" id="IPR000086">
    <property type="entry name" value="NUDIX_hydrolase_dom"/>
</dbReference>
<reference evidence="10 11" key="1">
    <citation type="submission" date="2024-02" db="EMBL/GenBank/DDBJ databases">
        <title>New thermophilic sulfur-oxidizing bacteria from a hot springs of the Uzon caldera (Kamchatka, Russia).</title>
        <authorList>
            <person name="Dukat A.M."/>
            <person name="Elcheninov A.G."/>
            <person name="Frolov E.N."/>
        </authorList>
    </citation>
    <scope>NUCLEOTIDE SEQUENCE [LARGE SCALE GENOMIC DNA]</scope>
    <source>
        <strain evidence="10 11">AK1</strain>
    </source>
</reference>
<feature type="domain" description="Nudix hydrolase" evidence="9">
    <location>
        <begin position="42"/>
        <end position="171"/>
    </location>
</feature>
<dbReference type="Gene3D" id="3.90.79.10">
    <property type="entry name" value="Nucleoside Triphosphate Pyrophosphohydrolase"/>
    <property type="match status" value="1"/>
</dbReference>
<dbReference type="Pfam" id="PF00293">
    <property type="entry name" value="NUDIX"/>
    <property type="match status" value="1"/>
</dbReference>
<gene>
    <name evidence="10" type="ORF">V6E02_09900</name>
</gene>
<accession>A0ABV0EJ11</accession>
<evidence type="ECO:0000256" key="8">
    <source>
        <dbReference type="RuleBase" id="RU003476"/>
    </source>
</evidence>
<evidence type="ECO:0000256" key="2">
    <source>
        <dbReference type="ARBA" id="ARBA00001946"/>
    </source>
</evidence>
<dbReference type="InterPro" id="IPR020084">
    <property type="entry name" value="NUDIX_hydrolase_CS"/>
</dbReference>
<dbReference type="Proteomes" id="UP001482231">
    <property type="component" value="Unassembled WGS sequence"/>
</dbReference>
<dbReference type="EMBL" id="JBAJEX010000008">
    <property type="protein sequence ID" value="MEO1767523.1"/>
    <property type="molecule type" value="Genomic_DNA"/>
</dbReference>
<dbReference type="PANTHER" id="PTHR11839">
    <property type="entry name" value="UDP/ADP-SUGAR PYROPHOSPHATASE"/>
    <property type="match status" value="1"/>
</dbReference>
<evidence type="ECO:0000256" key="5">
    <source>
        <dbReference type="ARBA" id="ARBA00022801"/>
    </source>
</evidence>
<dbReference type="RefSeq" id="WP_347308635.1">
    <property type="nucleotide sequence ID" value="NZ_JBAJEX010000008.1"/>
</dbReference>
<sequence length="199" mass="22467">MASKDFYEAPVAGEVVWQGRLLQVHRDQVRLPDGRPSVREYIRHPGAVVILALDDHGNLLLERQFRYPLGREFIELPAGKIDPGETPAACARRELLEETGYTAREWCYVTTVYPCIGYADERLVYFLARGLIYQGHRREGDEFLEVFTLPVATAISWVQEGRICEAKTVAGLFWLEKLLAGAWTPQSEPPAVTHPEEGA</sequence>
<dbReference type="PRINTS" id="PR00502">
    <property type="entry name" value="NUDIXFAMILY"/>
</dbReference>
<dbReference type="PROSITE" id="PS51462">
    <property type="entry name" value="NUDIX"/>
    <property type="match status" value="1"/>
</dbReference>
<evidence type="ECO:0000256" key="3">
    <source>
        <dbReference type="ARBA" id="ARBA00007275"/>
    </source>
</evidence>
<protein>
    <recommendedName>
        <fullName evidence="4">GDP-mannose pyrophosphatase</fullName>
    </recommendedName>
    <alternativeName>
        <fullName evidence="6">GDP-mannose hydrolase</fullName>
    </alternativeName>
    <alternativeName>
        <fullName evidence="7">GDPMK</fullName>
    </alternativeName>
</protein>
<comment type="caution">
    <text evidence="10">The sequence shown here is derived from an EMBL/GenBank/DDBJ whole genome shotgun (WGS) entry which is preliminary data.</text>
</comment>
<evidence type="ECO:0000313" key="11">
    <source>
        <dbReference type="Proteomes" id="UP001482231"/>
    </source>
</evidence>
<evidence type="ECO:0000256" key="1">
    <source>
        <dbReference type="ARBA" id="ARBA00000847"/>
    </source>
</evidence>
<dbReference type="InterPro" id="IPR020476">
    <property type="entry name" value="Nudix_hydrolase"/>
</dbReference>
<evidence type="ECO:0000256" key="6">
    <source>
        <dbReference type="ARBA" id="ARBA00032162"/>
    </source>
</evidence>
<dbReference type="PROSITE" id="PS00893">
    <property type="entry name" value="NUDIX_BOX"/>
    <property type="match status" value="1"/>
</dbReference>
<proteinExistence type="inferred from homology"/>
<evidence type="ECO:0000256" key="4">
    <source>
        <dbReference type="ARBA" id="ARBA00016377"/>
    </source>
</evidence>
<comment type="catalytic activity">
    <reaction evidence="1">
        <text>GDP-alpha-D-mannose + H2O = alpha-D-mannose 1-phosphate + GMP + 2 H(+)</text>
        <dbReference type="Rhea" id="RHEA:27978"/>
        <dbReference type="ChEBI" id="CHEBI:15377"/>
        <dbReference type="ChEBI" id="CHEBI:15378"/>
        <dbReference type="ChEBI" id="CHEBI:57527"/>
        <dbReference type="ChEBI" id="CHEBI:58115"/>
        <dbReference type="ChEBI" id="CHEBI:58409"/>
    </reaction>
</comment>
<comment type="cofactor">
    <cofactor evidence="2">
        <name>Mg(2+)</name>
        <dbReference type="ChEBI" id="CHEBI:18420"/>
    </cofactor>
</comment>
<keyword evidence="11" id="KW-1185">Reference proteome</keyword>
<name>A0ABV0EJ11_9BURK</name>
<comment type="similarity">
    <text evidence="3">Belongs to the Nudix hydrolase family. NudK subfamily.</text>
</comment>
<dbReference type="GO" id="GO:0016787">
    <property type="term" value="F:hydrolase activity"/>
    <property type="evidence" value="ECO:0007669"/>
    <property type="project" value="UniProtKB-KW"/>
</dbReference>
<evidence type="ECO:0000256" key="7">
    <source>
        <dbReference type="ARBA" id="ARBA00032272"/>
    </source>
</evidence>
<dbReference type="PANTHER" id="PTHR11839:SF18">
    <property type="entry name" value="NUDIX HYDROLASE DOMAIN-CONTAINING PROTEIN"/>
    <property type="match status" value="1"/>
</dbReference>
<keyword evidence="5 8" id="KW-0378">Hydrolase</keyword>
<evidence type="ECO:0000313" key="10">
    <source>
        <dbReference type="EMBL" id="MEO1767523.1"/>
    </source>
</evidence>
<dbReference type="SUPFAM" id="SSF55811">
    <property type="entry name" value="Nudix"/>
    <property type="match status" value="1"/>
</dbReference>
<dbReference type="InterPro" id="IPR015797">
    <property type="entry name" value="NUDIX_hydrolase-like_dom_sf"/>
</dbReference>
<organism evidence="10 11">
    <name type="scientific">Thiobacter aerophilum</name>
    <dbReference type="NCBI Taxonomy" id="3121275"/>
    <lineage>
        <taxon>Bacteria</taxon>
        <taxon>Pseudomonadati</taxon>
        <taxon>Pseudomonadota</taxon>
        <taxon>Betaproteobacteria</taxon>
        <taxon>Burkholderiales</taxon>
        <taxon>Thiobacteraceae</taxon>
        <taxon>Thiobacter</taxon>
    </lineage>
</organism>